<evidence type="ECO:0000313" key="3">
    <source>
        <dbReference type="Proteomes" id="UP000623419"/>
    </source>
</evidence>
<keyword evidence="3" id="KW-1185">Reference proteome</keyword>
<feature type="transmembrane region" description="Helical" evidence="1">
    <location>
        <begin position="535"/>
        <end position="555"/>
    </location>
</feature>
<keyword evidence="1" id="KW-1133">Transmembrane helix</keyword>
<feature type="transmembrane region" description="Helical" evidence="1">
    <location>
        <begin position="12"/>
        <end position="34"/>
    </location>
</feature>
<protein>
    <recommendedName>
        <fullName evidence="4">ABC transporter permease</fullName>
    </recommendedName>
</protein>
<keyword evidence="1" id="KW-0812">Transmembrane</keyword>
<feature type="transmembrane region" description="Helical" evidence="1">
    <location>
        <begin position="41"/>
        <end position="63"/>
    </location>
</feature>
<feature type="transmembrane region" description="Helical" evidence="1">
    <location>
        <begin position="567"/>
        <end position="587"/>
    </location>
</feature>
<dbReference type="Proteomes" id="UP000623419">
    <property type="component" value="Unassembled WGS sequence"/>
</dbReference>
<organism evidence="2 3">
    <name type="scientific">Arenimonas soli</name>
    <dbReference type="NCBI Taxonomy" id="2269504"/>
    <lineage>
        <taxon>Bacteria</taxon>
        <taxon>Pseudomonadati</taxon>
        <taxon>Pseudomonadota</taxon>
        <taxon>Gammaproteobacteria</taxon>
        <taxon>Lysobacterales</taxon>
        <taxon>Lysobacteraceae</taxon>
        <taxon>Arenimonas</taxon>
    </lineage>
</organism>
<dbReference type="RefSeq" id="WP_188664243.1">
    <property type="nucleotide sequence ID" value="NZ_BMKC01000003.1"/>
</dbReference>
<keyword evidence="1" id="KW-0472">Membrane</keyword>
<gene>
    <name evidence="2" type="ORF">GCM10011521_22610</name>
</gene>
<reference evidence="3" key="1">
    <citation type="journal article" date="2019" name="Int. J. Syst. Evol. Microbiol.">
        <title>The Global Catalogue of Microorganisms (GCM) 10K type strain sequencing project: providing services to taxonomists for standard genome sequencing and annotation.</title>
        <authorList>
            <consortium name="The Broad Institute Genomics Platform"/>
            <consortium name="The Broad Institute Genome Sequencing Center for Infectious Disease"/>
            <person name="Wu L."/>
            <person name="Ma J."/>
        </authorList>
    </citation>
    <scope>NUCLEOTIDE SEQUENCE [LARGE SCALE GENOMIC DNA]</scope>
    <source>
        <strain evidence="3">CGMCC 1.15905</strain>
    </source>
</reference>
<evidence type="ECO:0000313" key="2">
    <source>
        <dbReference type="EMBL" id="GGA83705.1"/>
    </source>
</evidence>
<feature type="transmembrane region" description="Helical" evidence="1">
    <location>
        <begin position="129"/>
        <end position="148"/>
    </location>
</feature>
<evidence type="ECO:0000256" key="1">
    <source>
        <dbReference type="SAM" id="Phobius"/>
    </source>
</evidence>
<evidence type="ECO:0008006" key="4">
    <source>
        <dbReference type="Google" id="ProtNLM"/>
    </source>
</evidence>
<feature type="transmembrane region" description="Helical" evidence="1">
    <location>
        <begin position="83"/>
        <end position="108"/>
    </location>
</feature>
<comment type="caution">
    <text evidence="2">The sequence shown here is derived from an EMBL/GenBank/DDBJ whole genome shotgun (WGS) entry which is preliminary data.</text>
</comment>
<proteinExistence type="predicted"/>
<accession>A0ABQ1HN36</accession>
<sequence>MRDLFLAELVRFRAWAALAGLLHLLALAFLARMLDPLQQTVLVYGGVAAVHVLLGLLLGAYQWGGYRRPATWLQLLHRPLPPARIALSLGASVAALLACVVALPLLVMVLGQELLSQRVADLRHFGLPVAAWLLAMLGYLAGAFLVLAPRRMAVFGLVPLLLPLASHASGVGALAIQALSLALAAGMLWAVFKPDLSASPRGALAEVLVAAPVQLGVYTLLVSATLAVQLGWMLVGSHPLNGPPPAGGYVEASRAEGGELLRAGLAGSAHPNAALWREQALLSPVVTLAPSLRDLPTRGQLANPAPLQFDDPDARVRWTLSHDDALLHGLGLADGQPVATLGAGEAGQAFDALPLPVGGPWLASARGVYEYQSARQRLHLRIALPEGETLVSVPERAGEMHAALSDRALYLYDAQAFGDDYARVPPLHRLPLPAPAGDIGRVDLMALLDGQLVSVTTGRGSIDGPGDAAQTVLWLDGEGRVTPVAKRHLSADFPDVLRHWEWWMSPAWQAARRGLAWAFAEPVAMDVRSPPQRPYAIQALAAGMLLLSLPGGLWLCRRQGLRGRRRLAWLLACATLGLPALLALRLVHPDRERAAAVLASEQPASA</sequence>
<name>A0ABQ1HN36_9GAMM</name>
<dbReference type="EMBL" id="BMKC01000003">
    <property type="protein sequence ID" value="GGA83705.1"/>
    <property type="molecule type" value="Genomic_DNA"/>
</dbReference>